<name>W2GEW4_PHYNI</name>
<dbReference type="Proteomes" id="UP000053236">
    <property type="component" value="Unassembled WGS sequence"/>
</dbReference>
<feature type="region of interest" description="Disordered" evidence="1">
    <location>
        <begin position="1"/>
        <end position="23"/>
    </location>
</feature>
<gene>
    <name evidence="2" type="ORF">L915_13060</name>
</gene>
<evidence type="ECO:0000313" key="2">
    <source>
        <dbReference type="EMBL" id="ETK81444.1"/>
    </source>
</evidence>
<reference evidence="2" key="1">
    <citation type="submission" date="2013-11" db="EMBL/GenBank/DDBJ databases">
        <title>The Genome Sequence of Phytophthora parasitica CJ02B3.</title>
        <authorList>
            <consortium name="The Broad Institute Genomics Platform"/>
            <person name="Russ C."/>
            <person name="Tyler B."/>
            <person name="Panabieres F."/>
            <person name="Shan W."/>
            <person name="Tripathy S."/>
            <person name="Grunwald N."/>
            <person name="Machado M."/>
            <person name="Johnson C.S."/>
            <person name="Arredondo F."/>
            <person name="Hong C."/>
            <person name="Coffey M."/>
            <person name="Young S.K."/>
            <person name="Zeng Q."/>
            <person name="Gargeya S."/>
            <person name="Fitzgerald M."/>
            <person name="Abouelleil A."/>
            <person name="Alvarado L."/>
            <person name="Chapman S.B."/>
            <person name="Gainer-Dewar J."/>
            <person name="Goldberg J."/>
            <person name="Griggs A."/>
            <person name="Gujja S."/>
            <person name="Hansen M."/>
            <person name="Howarth C."/>
            <person name="Imamovic A."/>
            <person name="Ireland A."/>
            <person name="Larimer J."/>
            <person name="McCowan C."/>
            <person name="Murphy C."/>
            <person name="Pearson M."/>
            <person name="Poon T.W."/>
            <person name="Priest M."/>
            <person name="Roberts A."/>
            <person name="Saif S."/>
            <person name="Shea T."/>
            <person name="Sykes S."/>
            <person name="Wortman J."/>
            <person name="Nusbaum C."/>
            <person name="Birren B."/>
        </authorList>
    </citation>
    <scope>NUCLEOTIDE SEQUENCE [LARGE SCALE GENOMIC DNA]</scope>
    <source>
        <strain evidence="2">CJ02B3</strain>
    </source>
</reference>
<dbReference type="EMBL" id="KI687469">
    <property type="protein sequence ID" value="ETK81444.1"/>
    <property type="molecule type" value="Genomic_DNA"/>
</dbReference>
<evidence type="ECO:0000256" key="1">
    <source>
        <dbReference type="SAM" id="MobiDB-lite"/>
    </source>
</evidence>
<accession>W2GEW4</accession>
<sequence length="45" mass="4911">MDVLSLSSASIREGAVTREPSTMEPPSFFSKYSILLMRAKKSFGG</sequence>
<protein>
    <submittedName>
        <fullName evidence="2">Uncharacterized protein</fullName>
    </submittedName>
</protein>
<organism evidence="2">
    <name type="scientific">Phytophthora nicotianae</name>
    <name type="common">Potato buckeye rot agent</name>
    <name type="synonym">Phytophthora parasitica</name>
    <dbReference type="NCBI Taxonomy" id="4792"/>
    <lineage>
        <taxon>Eukaryota</taxon>
        <taxon>Sar</taxon>
        <taxon>Stramenopiles</taxon>
        <taxon>Oomycota</taxon>
        <taxon>Peronosporomycetes</taxon>
        <taxon>Peronosporales</taxon>
        <taxon>Peronosporaceae</taxon>
        <taxon>Phytophthora</taxon>
    </lineage>
</organism>
<feature type="compositionally biased region" description="Polar residues" evidence="1">
    <location>
        <begin position="1"/>
        <end position="10"/>
    </location>
</feature>
<proteinExistence type="predicted"/>
<dbReference type="AlphaFoldDB" id="W2GEW4"/>